<dbReference type="AlphaFoldDB" id="A0A5B9PEU7"/>
<feature type="domain" description="PEGA" evidence="1">
    <location>
        <begin position="34"/>
        <end position="81"/>
    </location>
</feature>
<gene>
    <name evidence="2" type="ORF">MFFC18_39750</name>
</gene>
<keyword evidence="3" id="KW-1185">Reference proteome</keyword>
<proteinExistence type="predicted"/>
<dbReference type="InterPro" id="IPR013229">
    <property type="entry name" value="PEGA"/>
</dbReference>
<evidence type="ECO:0000313" key="2">
    <source>
        <dbReference type="EMBL" id="QEG24059.1"/>
    </source>
</evidence>
<protein>
    <submittedName>
        <fullName evidence="2">PEGA domain protein</fullName>
    </submittedName>
</protein>
<dbReference type="EMBL" id="CP042912">
    <property type="protein sequence ID" value="QEG24059.1"/>
    <property type="molecule type" value="Genomic_DNA"/>
</dbReference>
<evidence type="ECO:0000259" key="1">
    <source>
        <dbReference type="Pfam" id="PF08308"/>
    </source>
</evidence>
<dbReference type="Proteomes" id="UP000322214">
    <property type="component" value="Chromosome"/>
</dbReference>
<dbReference type="RefSeq" id="WP_162273896.1">
    <property type="nucleotide sequence ID" value="NZ_LWSI01000005.1"/>
</dbReference>
<dbReference type="Pfam" id="PF08308">
    <property type="entry name" value="PEGA"/>
    <property type="match status" value="1"/>
</dbReference>
<organism evidence="2 3">
    <name type="scientific">Mariniblastus fucicola</name>
    <dbReference type="NCBI Taxonomy" id="980251"/>
    <lineage>
        <taxon>Bacteria</taxon>
        <taxon>Pseudomonadati</taxon>
        <taxon>Planctomycetota</taxon>
        <taxon>Planctomycetia</taxon>
        <taxon>Pirellulales</taxon>
        <taxon>Pirellulaceae</taxon>
        <taxon>Mariniblastus</taxon>
    </lineage>
</organism>
<dbReference type="KEGG" id="mff:MFFC18_39750"/>
<name>A0A5B9PEU7_9BACT</name>
<reference evidence="2 3" key="1">
    <citation type="submission" date="2019-08" db="EMBL/GenBank/DDBJ databases">
        <title>Deep-cultivation of Planctomycetes and their phenomic and genomic characterization uncovers novel biology.</title>
        <authorList>
            <person name="Wiegand S."/>
            <person name="Jogler M."/>
            <person name="Boedeker C."/>
            <person name="Pinto D."/>
            <person name="Vollmers J."/>
            <person name="Rivas-Marin E."/>
            <person name="Kohn T."/>
            <person name="Peeters S.H."/>
            <person name="Heuer A."/>
            <person name="Rast P."/>
            <person name="Oberbeckmann S."/>
            <person name="Bunk B."/>
            <person name="Jeske O."/>
            <person name="Meyerdierks A."/>
            <person name="Storesund J.E."/>
            <person name="Kallscheuer N."/>
            <person name="Luecker S."/>
            <person name="Lage O.M."/>
            <person name="Pohl T."/>
            <person name="Merkel B.J."/>
            <person name="Hornburger P."/>
            <person name="Mueller R.-W."/>
            <person name="Bruemmer F."/>
            <person name="Labrenz M."/>
            <person name="Spormann A.M."/>
            <person name="Op den Camp H."/>
            <person name="Overmann J."/>
            <person name="Amann R."/>
            <person name="Jetten M.S.M."/>
            <person name="Mascher T."/>
            <person name="Medema M.H."/>
            <person name="Devos D.P."/>
            <person name="Kaster A.-K."/>
            <person name="Ovreas L."/>
            <person name="Rohde M."/>
            <person name="Galperin M.Y."/>
            <person name="Jogler C."/>
        </authorList>
    </citation>
    <scope>NUCLEOTIDE SEQUENCE [LARGE SCALE GENOMIC DNA]</scope>
    <source>
        <strain evidence="2 3">FC18</strain>
    </source>
</reference>
<sequence length="151" mass="17005">MNYPIYQIPANSQSVAWLLLILWVVGATGCSSRRLIVRTEPEGAFVSVDDYPIGYSPVATGYTYGGTREIQIEKDGYETVKVKQNLSDPWYLRPPLSFVTENFSPVEIRHQPVVDIQLEPKKRVNGEVLLQRANTLRSNVQRGTVTAPVRN</sequence>
<evidence type="ECO:0000313" key="3">
    <source>
        <dbReference type="Proteomes" id="UP000322214"/>
    </source>
</evidence>
<accession>A0A5B9PEU7</accession>